<feature type="region of interest" description="Disordered" evidence="8">
    <location>
        <begin position="1"/>
        <end position="144"/>
    </location>
</feature>
<evidence type="ECO:0000256" key="4">
    <source>
        <dbReference type="ARBA" id="ARBA00022927"/>
    </source>
</evidence>
<feature type="compositionally biased region" description="Polar residues" evidence="8">
    <location>
        <begin position="359"/>
        <end position="368"/>
    </location>
</feature>
<dbReference type="AlphaFoldDB" id="W8BMP5"/>
<comment type="subcellular location">
    <subcellularLocation>
        <location evidence="1">Nucleus</location>
        <location evidence="1">Nuclear pore complex</location>
    </subcellularLocation>
</comment>
<evidence type="ECO:0000256" key="2">
    <source>
        <dbReference type="ARBA" id="ARBA00022448"/>
    </source>
</evidence>
<evidence type="ECO:0000256" key="1">
    <source>
        <dbReference type="ARBA" id="ARBA00004567"/>
    </source>
</evidence>
<feature type="compositionally biased region" description="Basic residues" evidence="8">
    <location>
        <begin position="39"/>
        <end position="48"/>
    </location>
</feature>
<dbReference type="GO" id="GO:0051028">
    <property type="term" value="P:mRNA transport"/>
    <property type="evidence" value="ECO:0007669"/>
    <property type="project" value="UniProtKB-KW"/>
</dbReference>
<keyword evidence="5" id="KW-0811">Translocation</keyword>
<reference evidence="10" key="1">
    <citation type="submission" date="2013-07" db="EMBL/GenBank/DDBJ databases">
        <authorList>
            <person name="Geib S."/>
        </authorList>
    </citation>
    <scope>NUCLEOTIDE SEQUENCE</scope>
</reference>
<dbReference type="PANTHER" id="PTHR38697">
    <property type="entry name" value="NUCLEAR PORE COMPLEX PROTEIN SIMILAR TO S. CEREVISIAE NUP2 (EUROFUNG)"/>
    <property type="match status" value="1"/>
</dbReference>
<keyword evidence="6" id="KW-0906">Nuclear pore complex</keyword>
<dbReference type="GeneID" id="101452273"/>
<dbReference type="PANTHER" id="PTHR38697:SF1">
    <property type="entry name" value="NUCLEAR PORE COMPLEX PROTEIN SIMILAR TO S. CEREVISIAE NUP2 (EUROFUNG)"/>
    <property type="match status" value="1"/>
</dbReference>
<dbReference type="InterPro" id="IPR011993">
    <property type="entry name" value="PH-like_dom_sf"/>
</dbReference>
<dbReference type="Gene3D" id="2.30.29.30">
    <property type="entry name" value="Pleckstrin-homology domain (PH domain)/Phosphotyrosine-binding domain (PTB)"/>
    <property type="match status" value="1"/>
</dbReference>
<dbReference type="CTD" id="10762"/>
<keyword evidence="4" id="KW-0653">Protein transport</keyword>
<evidence type="ECO:0000256" key="8">
    <source>
        <dbReference type="SAM" id="MobiDB-lite"/>
    </source>
</evidence>
<dbReference type="CDD" id="cd13170">
    <property type="entry name" value="RanBD_NUP50"/>
    <property type="match status" value="1"/>
</dbReference>
<evidence type="ECO:0000256" key="6">
    <source>
        <dbReference type="ARBA" id="ARBA00023132"/>
    </source>
</evidence>
<dbReference type="InterPro" id="IPR000156">
    <property type="entry name" value="Ran_bind_dom"/>
</dbReference>
<keyword evidence="7" id="KW-0539">Nucleus</keyword>
<feature type="region of interest" description="Disordered" evidence="8">
    <location>
        <begin position="193"/>
        <end position="221"/>
    </location>
</feature>
<feature type="compositionally biased region" description="Low complexity" evidence="8">
    <location>
        <begin position="76"/>
        <end position="90"/>
    </location>
</feature>
<reference evidence="10" key="2">
    <citation type="journal article" date="2014" name="BMC Genomics">
        <title>A genomic perspective to assessing quality of mass-reared SIT flies used in Mediterranean fruit fly (Ceratitis capitata) eradication in California.</title>
        <authorList>
            <person name="Calla B."/>
            <person name="Hall B."/>
            <person name="Hou S."/>
            <person name="Geib S.M."/>
        </authorList>
    </citation>
    <scope>NUCLEOTIDE SEQUENCE</scope>
</reference>
<evidence type="ECO:0000256" key="3">
    <source>
        <dbReference type="ARBA" id="ARBA00022816"/>
    </source>
</evidence>
<evidence type="ECO:0000256" key="5">
    <source>
        <dbReference type="ARBA" id="ARBA00023010"/>
    </source>
</evidence>
<proteinExistence type="evidence at transcript level"/>
<feature type="compositionally biased region" description="Polar residues" evidence="8">
    <location>
        <begin position="1"/>
        <end position="13"/>
    </location>
</feature>
<gene>
    <name evidence="10" type="primary">NUP50</name>
</gene>
<dbReference type="SUPFAM" id="SSF50729">
    <property type="entry name" value="PH domain-like"/>
    <property type="match status" value="1"/>
</dbReference>
<feature type="compositionally biased region" description="Low complexity" evidence="8">
    <location>
        <begin position="103"/>
        <end position="114"/>
    </location>
</feature>
<dbReference type="EMBL" id="GAMC01004185">
    <property type="protein sequence ID" value="JAC02371.1"/>
    <property type="molecule type" value="mRNA"/>
</dbReference>
<sequence>MAGKRQATSSLNHENWDKEEEPEERGTFRKASEDELKNRVIKKARRKVATGNGATDTTDDGAPKSVFSGFAGFGKSTSSSPAASPFSFLSKISATPGDGSNKSASPASFSFGASTEQTLTVEKEDKTAGENGGLAKESSKDDLGKSVDYQSKIKSLNTAVSDWIKNHVDKNPLCILTPIFKDYEKYISEIDEEEKKANQSKTNNNLTNDKKATESSSTLGNFKFSASPKPISTIASTSSPKAMFSFGTSAASTTNTSTTSIFTNTSKPNIEPTKTSSFSFGIKATESKNNEAEEKTSPAAKGFSFGFKADNTFSPPTTTSFTFGKSAGANGDSAEKKSASTSFTPGSTIFSFGNIKPPTEQTPSTSKDTNGDNDEEDQPPIVEFKQVVEEDAIYSKKCKVFVKKDGAFTDRGVGTLYLKPVKDSEKTQLLVRADTNLGNILVNLILSAGIPTQRMGKNNVMMVCLPTPDVEKATSMLLRVKTAEEADELLAELEKHKK</sequence>
<dbReference type="Pfam" id="PF00638">
    <property type="entry name" value="Ran_BP1"/>
    <property type="match status" value="1"/>
</dbReference>
<name>W8BMP5_CERCA</name>
<dbReference type="KEGG" id="ccat:101452273"/>
<feature type="region of interest" description="Disordered" evidence="8">
    <location>
        <begin position="328"/>
        <end position="378"/>
    </location>
</feature>
<feature type="domain" description="RanBD1" evidence="9">
    <location>
        <begin position="378"/>
        <end position="493"/>
    </location>
</feature>
<dbReference type="OrthoDB" id="10062131at2759"/>
<evidence type="ECO:0000256" key="7">
    <source>
        <dbReference type="ARBA" id="ARBA00023242"/>
    </source>
</evidence>
<evidence type="ECO:0000259" key="9">
    <source>
        <dbReference type="SMART" id="SM00160"/>
    </source>
</evidence>
<feature type="compositionally biased region" description="Polar residues" evidence="8">
    <location>
        <begin position="339"/>
        <end position="351"/>
    </location>
</feature>
<keyword evidence="3" id="KW-0509">mRNA transport</keyword>
<feature type="compositionally biased region" description="Basic and acidic residues" evidence="8">
    <location>
        <begin position="24"/>
        <end position="38"/>
    </location>
</feature>
<dbReference type="Pfam" id="PF08911">
    <property type="entry name" value="NUP50"/>
    <property type="match status" value="1"/>
</dbReference>
<evidence type="ECO:0000313" key="10">
    <source>
        <dbReference type="EMBL" id="JAC02371.1"/>
    </source>
</evidence>
<dbReference type="InterPro" id="IPR053074">
    <property type="entry name" value="NPC_Nucleoporin"/>
</dbReference>
<dbReference type="SMART" id="SM00160">
    <property type="entry name" value="RanBD"/>
    <property type="match status" value="1"/>
</dbReference>
<organism evidence="10">
    <name type="scientific">Ceratitis capitata</name>
    <name type="common">Mediterranean fruit fly</name>
    <name type="synonym">Tephritis capitata</name>
    <dbReference type="NCBI Taxonomy" id="7213"/>
    <lineage>
        <taxon>Eukaryota</taxon>
        <taxon>Metazoa</taxon>
        <taxon>Ecdysozoa</taxon>
        <taxon>Arthropoda</taxon>
        <taxon>Hexapoda</taxon>
        <taxon>Insecta</taxon>
        <taxon>Pterygota</taxon>
        <taxon>Neoptera</taxon>
        <taxon>Endopterygota</taxon>
        <taxon>Diptera</taxon>
        <taxon>Brachycera</taxon>
        <taxon>Muscomorpha</taxon>
        <taxon>Tephritoidea</taxon>
        <taxon>Tephritidae</taxon>
        <taxon>Ceratitis</taxon>
        <taxon>Ceratitis</taxon>
    </lineage>
</organism>
<accession>W8BMP5</accession>
<protein>
    <submittedName>
        <fullName evidence="10">Nuclear pore complex protein Nup50</fullName>
    </submittedName>
</protein>
<dbReference type="GO" id="GO:0015031">
    <property type="term" value="P:protein transport"/>
    <property type="evidence" value="ECO:0007669"/>
    <property type="project" value="UniProtKB-KW"/>
</dbReference>
<dbReference type="InterPro" id="IPR015007">
    <property type="entry name" value="NUP2/50/61"/>
</dbReference>
<keyword evidence="2" id="KW-0813">Transport</keyword>
<dbReference type="GO" id="GO:0005643">
    <property type="term" value="C:nuclear pore"/>
    <property type="evidence" value="ECO:0007669"/>
    <property type="project" value="UniProtKB-SubCell"/>
</dbReference>